<organism evidence="2 3">
    <name type="scientific">Acrasis kona</name>
    <dbReference type="NCBI Taxonomy" id="1008807"/>
    <lineage>
        <taxon>Eukaryota</taxon>
        <taxon>Discoba</taxon>
        <taxon>Heterolobosea</taxon>
        <taxon>Tetramitia</taxon>
        <taxon>Eutetramitia</taxon>
        <taxon>Acrasidae</taxon>
        <taxon>Acrasis</taxon>
    </lineage>
</organism>
<dbReference type="InterPro" id="IPR013762">
    <property type="entry name" value="Integrase-like_cat_sf"/>
</dbReference>
<dbReference type="Gene3D" id="1.10.443.10">
    <property type="entry name" value="Intergrase catalytic core"/>
    <property type="match status" value="1"/>
</dbReference>
<accession>A0AAW2Z651</accession>
<dbReference type="SUPFAM" id="SSF56349">
    <property type="entry name" value="DNA breaking-rejoining enzymes"/>
    <property type="match status" value="1"/>
</dbReference>
<dbReference type="PANTHER" id="PTHR34605">
    <property type="entry name" value="PHAGE_INTEGRASE DOMAIN-CONTAINING PROTEIN"/>
    <property type="match status" value="1"/>
</dbReference>
<dbReference type="GO" id="GO:0006310">
    <property type="term" value="P:DNA recombination"/>
    <property type="evidence" value="ECO:0007669"/>
    <property type="project" value="UniProtKB-KW"/>
</dbReference>
<protein>
    <recommendedName>
        <fullName evidence="4">Tyr recombinase domain-containing protein</fullName>
    </recommendedName>
</protein>
<evidence type="ECO:0000256" key="1">
    <source>
        <dbReference type="ARBA" id="ARBA00023172"/>
    </source>
</evidence>
<dbReference type="InterPro" id="IPR011010">
    <property type="entry name" value="DNA_brk_join_enz"/>
</dbReference>
<dbReference type="GO" id="GO:0003677">
    <property type="term" value="F:DNA binding"/>
    <property type="evidence" value="ECO:0007669"/>
    <property type="project" value="InterPro"/>
</dbReference>
<proteinExistence type="predicted"/>
<evidence type="ECO:0000313" key="2">
    <source>
        <dbReference type="EMBL" id="KAL0485313.1"/>
    </source>
</evidence>
<reference evidence="2 3" key="1">
    <citation type="submission" date="2024-03" db="EMBL/GenBank/DDBJ databases">
        <title>The Acrasis kona genome and developmental transcriptomes reveal deep origins of eukaryotic multicellular pathways.</title>
        <authorList>
            <person name="Sheikh S."/>
            <person name="Fu C.-J."/>
            <person name="Brown M.W."/>
            <person name="Baldauf S.L."/>
        </authorList>
    </citation>
    <scope>NUCLEOTIDE SEQUENCE [LARGE SCALE GENOMIC DNA]</scope>
    <source>
        <strain evidence="2 3">ATCC MYA-3509</strain>
    </source>
</reference>
<evidence type="ECO:0000313" key="3">
    <source>
        <dbReference type="Proteomes" id="UP001431209"/>
    </source>
</evidence>
<dbReference type="InterPro" id="IPR052925">
    <property type="entry name" value="Phage_Integrase-like_Recomb"/>
</dbReference>
<dbReference type="GO" id="GO:0015074">
    <property type="term" value="P:DNA integration"/>
    <property type="evidence" value="ECO:0007669"/>
    <property type="project" value="InterPro"/>
</dbReference>
<keyword evidence="1" id="KW-0233">DNA recombination</keyword>
<dbReference type="AlphaFoldDB" id="A0AAW2Z651"/>
<comment type="caution">
    <text evidence="2">The sequence shown here is derived from an EMBL/GenBank/DDBJ whole genome shotgun (WGS) entry which is preliminary data.</text>
</comment>
<sequence>MVHGLKLGFGDDEQRRCEKQVGWGDCASNLDGNIQSADLFHGTNIHLWCVKRSSGSTEQTDRLQRLVHNRRCFCPYSTSLGTVQHRSFCLQPQQKASKIQFEIPQRGGRSGERLLAGLGGDSQLLLRGVRNYSKSYPSRHRMQGGGSYCGTKMGSQTVVEDITENCNKVDGSQWKMFCEGADGSRGTLQSVLENGSSACTWSTSFLSKVCRDIKLSGVQPSTDKTYKTYRRKFSNFFVRRNLPISIDSVQQFFTELFCKSRSGNVVRLAYFGILHRASALGWSQVINSLLSAEVKALRTATMNVSPVAYRIHRDPFPLLLVKKFIRSLGVGWVYADFVRTCAFILIGMRTMARGGELARLTSRDISLFGNEVIVDFTRTKTRKFGRKVRIQASGSSFCPVMWLKKWLAIRPRNATRLFLLSSTFQISELLMRVAASMKWKGKFTSHSIRIGSASEAAMAGFSKEWIKIMGDWSGPSVDRYLRADTRFGRNLTVLFGL</sequence>
<dbReference type="EMBL" id="JAOPGA020001124">
    <property type="protein sequence ID" value="KAL0485313.1"/>
    <property type="molecule type" value="Genomic_DNA"/>
</dbReference>
<dbReference type="PANTHER" id="PTHR34605:SF4">
    <property type="entry name" value="DNA ADENINE METHYLTRANSFERASE"/>
    <property type="match status" value="1"/>
</dbReference>
<evidence type="ECO:0008006" key="4">
    <source>
        <dbReference type="Google" id="ProtNLM"/>
    </source>
</evidence>
<gene>
    <name evidence="2" type="ORF">AKO1_011666</name>
</gene>
<name>A0AAW2Z651_9EUKA</name>
<dbReference type="Proteomes" id="UP001431209">
    <property type="component" value="Unassembled WGS sequence"/>
</dbReference>
<keyword evidence="3" id="KW-1185">Reference proteome</keyword>